<reference evidence="1" key="2">
    <citation type="journal article" date="2015" name="Fish Shellfish Immunol.">
        <title>Early steps in the European eel (Anguilla anguilla)-Vibrio vulnificus interaction in the gills: Role of the RtxA13 toxin.</title>
        <authorList>
            <person name="Callol A."/>
            <person name="Pajuelo D."/>
            <person name="Ebbesson L."/>
            <person name="Teles M."/>
            <person name="MacKenzie S."/>
            <person name="Amaro C."/>
        </authorList>
    </citation>
    <scope>NUCLEOTIDE SEQUENCE</scope>
</reference>
<accession>A0A0E9XQY2</accession>
<sequence>MGFRYNAEAFGGVLARAWTFTCGHITVPD</sequence>
<reference evidence="1" key="1">
    <citation type="submission" date="2014-11" db="EMBL/GenBank/DDBJ databases">
        <authorList>
            <person name="Amaro Gonzalez C."/>
        </authorList>
    </citation>
    <scope>NUCLEOTIDE SEQUENCE</scope>
</reference>
<dbReference type="AlphaFoldDB" id="A0A0E9XQY2"/>
<evidence type="ECO:0000313" key="1">
    <source>
        <dbReference type="EMBL" id="JAI04817.1"/>
    </source>
</evidence>
<protein>
    <submittedName>
        <fullName evidence="1">Uncharacterized protein</fullName>
    </submittedName>
</protein>
<proteinExistence type="predicted"/>
<name>A0A0E9XQY2_ANGAN</name>
<organism evidence="1">
    <name type="scientific">Anguilla anguilla</name>
    <name type="common">European freshwater eel</name>
    <name type="synonym">Muraena anguilla</name>
    <dbReference type="NCBI Taxonomy" id="7936"/>
    <lineage>
        <taxon>Eukaryota</taxon>
        <taxon>Metazoa</taxon>
        <taxon>Chordata</taxon>
        <taxon>Craniata</taxon>
        <taxon>Vertebrata</taxon>
        <taxon>Euteleostomi</taxon>
        <taxon>Actinopterygii</taxon>
        <taxon>Neopterygii</taxon>
        <taxon>Teleostei</taxon>
        <taxon>Anguilliformes</taxon>
        <taxon>Anguillidae</taxon>
        <taxon>Anguilla</taxon>
    </lineage>
</organism>
<dbReference type="EMBL" id="GBXM01003761">
    <property type="protein sequence ID" value="JAI04817.1"/>
    <property type="molecule type" value="Transcribed_RNA"/>
</dbReference>